<keyword evidence="1" id="KW-0479">Metal-binding</keyword>
<dbReference type="SUPFAM" id="SSF102114">
    <property type="entry name" value="Radical SAM enzymes"/>
    <property type="match status" value="1"/>
</dbReference>
<proteinExistence type="predicted"/>
<dbReference type="PANTHER" id="PTHR43432">
    <property type="entry name" value="SLR0285 PROTEIN"/>
    <property type="match status" value="1"/>
</dbReference>
<evidence type="ECO:0000256" key="1">
    <source>
        <dbReference type="ARBA" id="ARBA00022723"/>
    </source>
</evidence>
<accession>A0A2H0B6Q1</accession>
<dbReference type="GO" id="GO:0003824">
    <property type="term" value="F:catalytic activity"/>
    <property type="evidence" value="ECO:0007669"/>
    <property type="project" value="InterPro"/>
</dbReference>
<sequence length="287" mass="32962">MINDIKEIQAKTILSKATLKDADYDFSCNPYVGCSFGCVYFYASFMARMVGKKTGDWGNFVYAKINAPDLLKKEISKLKNHGAGKVIWFSSVTDPYQGLEVKYQLTRKCLQVLIDNNFQGKVSFLTKSDLVLKDLKLLQKLKDVEVGLTITSTDDAISRYFEKNAPPVSARLNALKKLHDAGVETYVFIGPLLPHFITNTNELTKLFKSVHDVGVKEIFVEFLNLSSYIKQRLKSELKDMDKSIWHEFYASQDRNYQNDLNDLIYKLVKKSGFKLRMEKTLYHKDMN</sequence>
<comment type="caution">
    <text evidence="5">The sequence shown here is derived from an EMBL/GenBank/DDBJ whole genome shotgun (WGS) entry which is preliminary data.</text>
</comment>
<dbReference type="Proteomes" id="UP000229459">
    <property type="component" value="Unassembled WGS sequence"/>
</dbReference>
<keyword evidence="3" id="KW-0411">Iron-sulfur</keyword>
<dbReference type="InterPro" id="IPR058240">
    <property type="entry name" value="rSAM_sf"/>
</dbReference>
<keyword evidence="2" id="KW-0408">Iron</keyword>
<evidence type="ECO:0000259" key="4">
    <source>
        <dbReference type="Pfam" id="PF04055"/>
    </source>
</evidence>
<dbReference type="GO" id="GO:0051536">
    <property type="term" value="F:iron-sulfur cluster binding"/>
    <property type="evidence" value="ECO:0007669"/>
    <property type="project" value="UniProtKB-KW"/>
</dbReference>
<dbReference type="GO" id="GO:0046872">
    <property type="term" value="F:metal ion binding"/>
    <property type="evidence" value="ECO:0007669"/>
    <property type="project" value="UniProtKB-KW"/>
</dbReference>
<gene>
    <name evidence="5" type="ORF">COX08_01580</name>
</gene>
<dbReference type="InterPro" id="IPR007197">
    <property type="entry name" value="rSAM"/>
</dbReference>
<dbReference type="InterPro" id="IPR040086">
    <property type="entry name" value="MJ0683-like"/>
</dbReference>
<dbReference type="Pfam" id="PF04055">
    <property type="entry name" value="Radical_SAM"/>
    <property type="match status" value="1"/>
</dbReference>
<evidence type="ECO:0000313" key="5">
    <source>
        <dbReference type="EMBL" id="PIP53327.1"/>
    </source>
</evidence>
<name>A0A2H0B6Q1_9BACT</name>
<dbReference type="Gene3D" id="3.80.30.30">
    <property type="match status" value="1"/>
</dbReference>
<evidence type="ECO:0000313" key="6">
    <source>
        <dbReference type="Proteomes" id="UP000229459"/>
    </source>
</evidence>
<reference evidence="5 6" key="1">
    <citation type="submission" date="2017-09" db="EMBL/GenBank/DDBJ databases">
        <title>Depth-based differentiation of microbial function through sediment-hosted aquifers and enrichment of novel symbionts in the deep terrestrial subsurface.</title>
        <authorList>
            <person name="Probst A.J."/>
            <person name="Ladd B."/>
            <person name="Jarett J.K."/>
            <person name="Geller-Mcgrath D.E."/>
            <person name="Sieber C.M."/>
            <person name="Emerson J.B."/>
            <person name="Anantharaman K."/>
            <person name="Thomas B.C."/>
            <person name="Malmstrom R."/>
            <person name="Stieglmeier M."/>
            <person name="Klingl A."/>
            <person name="Woyke T."/>
            <person name="Ryan C.M."/>
            <person name="Banfield J.F."/>
        </authorList>
    </citation>
    <scope>NUCLEOTIDE SEQUENCE [LARGE SCALE GENOMIC DNA]</scope>
    <source>
        <strain evidence="5">CG23_combo_of_CG06-09_8_20_14_all_34_8</strain>
    </source>
</reference>
<protein>
    <submittedName>
        <fullName evidence="5">Radical SAM protein</fullName>
    </submittedName>
</protein>
<dbReference type="AlphaFoldDB" id="A0A2H0B6Q1"/>
<organism evidence="5 6">
    <name type="scientific">Candidatus Beckwithbacteria bacterium CG23_combo_of_CG06-09_8_20_14_all_34_8</name>
    <dbReference type="NCBI Taxonomy" id="1974497"/>
    <lineage>
        <taxon>Bacteria</taxon>
        <taxon>Candidatus Beckwithiibacteriota</taxon>
    </lineage>
</organism>
<evidence type="ECO:0000256" key="3">
    <source>
        <dbReference type="ARBA" id="ARBA00023014"/>
    </source>
</evidence>
<dbReference type="EMBL" id="PCSR01000034">
    <property type="protein sequence ID" value="PIP53327.1"/>
    <property type="molecule type" value="Genomic_DNA"/>
</dbReference>
<evidence type="ECO:0000256" key="2">
    <source>
        <dbReference type="ARBA" id="ARBA00023004"/>
    </source>
</evidence>
<dbReference type="PANTHER" id="PTHR43432:SF6">
    <property type="entry name" value="RADICAL SAM CORE DOMAIN-CONTAINING PROTEIN"/>
    <property type="match status" value="1"/>
</dbReference>
<feature type="domain" description="Radical SAM core" evidence="4">
    <location>
        <begin position="29"/>
        <end position="191"/>
    </location>
</feature>